<keyword evidence="5" id="KW-1185">Reference proteome</keyword>
<organism evidence="4 5">
    <name type="scientific">marine gamma proteobacterium HTCC2143</name>
    <dbReference type="NCBI Taxonomy" id="247633"/>
    <lineage>
        <taxon>Bacteria</taxon>
        <taxon>Pseudomonadati</taxon>
        <taxon>Pseudomonadota</taxon>
        <taxon>Gammaproteobacteria</taxon>
        <taxon>Cellvibrionales</taxon>
        <taxon>Spongiibacteraceae</taxon>
        <taxon>BD1-7 clade</taxon>
    </lineage>
</organism>
<dbReference type="SUPFAM" id="SSF55469">
    <property type="entry name" value="FMN-dependent nitroreductase-like"/>
    <property type="match status" value="1"/>
</dbReference>
<name>A0YEI7_9GAMM</name>
<comment type="caution">
    <text evidence="4">The sequence shown here is derived from an EMBL/GenBank/DDBJ whole genome shotgun (WGS) entry which is preliminary data.</text>
</comment>
<dbReference type="OrthoDB" id="9802510at2"/>
<reference evidence="4 5" key="1">
    <citation type="journal article" date="2010" name="J. Bacteriol.">
        <title>Genome sequence of the oligotrophic marine Gammaproteobacterium HTCC2143, isolated from the Oregon Coast.</title>
        <authorList>
            <person name="Oh H.M."/>
            <person name="Kang I."/>
            <person name="Ferriera S."/>
            <person name="Giovannoni S.J."/>
            <person name="Cho J.C."/>
        </authorList>
    </citation>
    <scope>NUCLEOTIDE SEQUENCE [LARGE SCALE GENOMIC DNA]</scope>
    <source>
        <strain evidence="4 5">HTCC2143</strain>
    </source>
</reference>
<dbReference type="Gene3D" id="3.40.109.10">
    <property type="entry name" value="NADH Oxidase"/>
    <property type="match status" value="1"/>
</dbReference>
<comment type="similarity">
    <text evidence="1">Belongs to the nitroreductase family.</text>
</comment>
<dbReference type="AlphaFoldDB" id="A0YEI7"/>
<dbReference type="Proteomes" id="UP000004931">
    <property type="component" value="Unassembled WGS sequence"/>
</dbReference>
<keyword evidence="2" id="KW-0560">Oxidoreductase</keyword>
<sequence length="229" mass="24932">MDIYDVMRTTFAARDFTGDAVSDETLFKLLDNARFAPSGGNRQGWKVLVIKDKDIRRQLKELVAPTIKQYKAQAAAGETPFNTINASAVAQETIDATPANFPLVDMLEDVPVLLVVCVDLSVVSSMDKDLSRIGVISGASIYPFVWNILLAARNEGLGGVLTTFIANQEIAARKILGIPNEFAIASLVGIGKPVKQLTKLRRKPVSDFTRVDGWHGEVFSEELPVSDAP</sequence>
<protein>
    <recommendedName>
        <fullName evidence="3">Nitroreductase domain-containing protein</fullName>
    </recommendedName>
</protein>
<dbReference type="InterPro" id="IPR029479">
    <property type="entry name" value="Nitroreductase"/>
</dbReference>
<evidence type="ECO:0000313" key="5">
    <source>
        <dbReference type="Proteomes" id="UP000004931"/>
    </source>
</evidence>
<dbReference type="GO" id="GO:0016491">
    <property type="term" value="F:oxidoreductase activity"/>
    <property type="evidence" value="ECO:0007669"/>
    <property type="project" value="UniProtKB-KW"/>
</dbReference>
<dbReference type="eggNOG" id="COG0778">
    <property type="taxonomic scope" value="Bacteria"/>
</dbReference>
<dbReference type="InterPro" id="IPR000415">
    <property type="entry name" value="Nitroreductase-like"/>
</dbReference>
<dbReference type="Pfam" id="PF00881">
    <property type="entry name" value="Nitroreductase"/>
    <property type="match status" value="1"/>
</dbReference>
<gene>
    <name evidence="4" type="ORF">GP2143_02829</name>
</gene>
<proteinExistence type="inferred from homology"/>
<dbReference type="PANTHER" id="PTHR43673:SF10">
    <property type="entry name" value="NADH DEHYDROGENASE_NAD(P)H NITROREDUCTASE XCC3605-RELATED"/>
    <property type="match status" value="1"/>
</dbReference>
<evidence type="ECO:0000259" key="3">
    <source>
        <dbReference type="Pfam" id="PF00881"/>
    </source>
</evidence>
<dbReference type="PANTHER" id="PTHR43673">
    <property type="entry name" value="NAD(P)H NITROREDUCTASE YDGI-RELATED"/>
    <property type="match status" value="1"/>
</dbReference>
<dbReference type="STRING" id="247633.GP2143_02829"/>
<evidence type="ECO:0000256" key="2">
    <source>
        <dbReference type="ARBA" id="ARBA00023002"/>
    </source>
</evidence>
<feature type="domain" description="Nitroreductase" evidence="3">
    <location>
        <begin position="13"/>
        <end position="192"/>
    </location>
</feature>
<dbReference type="EMBL" id="AAVT01000006">
    <property type="protein sequence ID" value="EAW30823.1"/>
    <property type="molecule type" value="Genomic_DNA"/>
</dbReference>
<accession>A0YEI7</accession>
<dbReference type="CDD" id="cd02062">
    <property type="entry name" value="Nitro_FMN_reductase"/>
    <property type="match status" value="1"/>
</dbReference>
<evidence type="ECO:0000313" key="4">
    <source>
        <dbReference type="EMBL" id="EAW30823.1"/>
    </source>
</evidence>
<evidence type="ECO:0000256" key="1">
    <source>
        <dbReference type="ARBA" id="ARBA00007118"/>
    </source>
</evidence>